<accession>A0A6J4NIV1</accession>
<dbReference type="AlphaFoldDB" id="A0A6J4NIV1"/>
<reference evidence="2" key="1">
    <citation type="submission" date="2020-02" db="EMBL/GenBank/DDBJ databases">
        <authorList>
            <person name="Meier V. D."/>
        </authorList>
    </citation>
    <scope>NUCLEOTIDE SEQUENCE</scope>
    <source>
        <strain evidence="2">AVDCRST_MAG66</strain>
    </source>
</reference>
<evidence type="ECO:0000313" key="2">
    <source>
        <dbReference type="EMBL" id="CAA9389022.1"/>
    </source>
</evidence>
<feature type="region of interest" description="Disordered" evidence="1">
    <location>
        <begin position="62"/>
        <end position="100"/>
    </location>
</feature>
<protein>
    <submittedName>
        <fullName evidence="2">Uncharacterized protein</fullName>
    </submittedName>
</protein>
<sequence length="100" mass="10462">ATWPGPAGCTGCSCGGGPSRWRGWRPPSSACPCCCTPCRGSTRCGCSASRCPGWRWRCCPTRSSPSWRSGTCGGRSGPSGGRARTWSCRPPPPRAGAQRD</sequence>
<feature type="non-terminal residue" evidence="2">
    <location>
        <position position="100"/>
    </location>
</feature>
<proteinExistence type="predicted"/>
<name>A0A6J4NIV1_9PSEU</name>
<feature type="compositionally biased region" description="Gly residues" evidence="1">
    <location>
        <begin position="71"/>
        <end position="80"/>
    </location>
</feature>
<organism evidence="2">
    <name type="scientific">uncultured Pseudonocardia sp</name>
    <dbReference type="NCBI Taxonomy" id="211455"/>
    <lineage>
        <taxon>Bacteria</taxon>
        <taxon>Bacillati</taxon>
        <taxon>Actinomycetota</taxon>
        <taxon>Actinomycetes</taxon>
        <taxon>Pseudonocardiales</taxon>
        <taxon>Pseudonocardiaceae</taxon>
        <taxon>Pseudonocardia</taxon>
        <taxon>environmental samples</taxon>
    </lineage>
</organism>
<dbReference type="EMBL" id="CADCUS010000117">
    <property type="protein sequence ID" value="CAA9389022.1"/>
    <property type="molecule type" value="Genomic_DNA"/>
</dbReference>
<evidence type="ECO:0000256" key="1">
    <source>
        <dbReference type="SAM" id="MobiDB-lite"/>
    </source>
</evidence>
<feature type="non-terminal residue" evidence="2">
    <location>
        <position position="1"/>
    </location>
</feature>
<gene>
    <name evidence="2" type="ORF">AVDCRST_MAG66-788</name>
</gene>